<dbReference type="Proteomes" id="UP000830375">
    <property type="component" value="Unassembled WGS sequence"/>
</dbReference>
<protein>
    <submittedName>
        <fullName evidence="1">Chromatin-remodeling ATPase INO80</fullName>
    </submittedName>
</protein>
<proteinExistence type="predicted"/>
<evidence type="ECO:0000313" key="2">
    <source>
        <dbReference type="Proteomes" id="UP000830375"/>
    </source>
</evidence>
<dbReference type="EMBL" id="JACTAM010000024">
    <property type="protein sequence ID" value="KAI2649054.1"/>
    <property type="molecule type" value="Genomic_DNA"/>
</dbReference>
<reference evidence="1 2" key="1">
    <citation type="submission" date="2022-01" db="EMBL/GenBank/DDBJ databases">
        <title>A high-quality chromosome-level genome assembly of rohu carp, Labeo rohita.</title>
        <authorList>
            <person name="Arick M.A. II"/>
            <person name="Hsu C.-Y."/>
            <person name="Magbanua Z."/>
            <person name="Pechanova O."/>
            <person name="Grover C."/>
            <person name="Miller E."/>
            <person name="Thrash A."/>
            <person name="Ezzel L."/>
            <person name="Alam S."/>
            <person name="Benzie J."/>
            <person name="Hamilton M."/>
            <person name="Karsi A."/>
            <person name="Lawrence M.L."/>
            <person name="Peterson D.G."/>
        </authorList>
    </citation>
    <scope>NUCLEOTIDE SEQUENCE [LARGE SCALE GENOMIC DNA]</scope>
    <source>
        <strain evidence="2">BAU-BD-2019</strain>
        <tissue evidence="1">Blood</tissue>
    </source>
</reference>
<sequence>MKQGSARAWRKATNHCTTAGDLSALNSLSALFRSRRPVMNCRSSVRCAPGVGSRDLVCVGSTHHPRNPLSAAFPVLGVVIWDVHTQHPRKSWRSQNSTHPLSPATSYYYCILSLAIICPLPLLPVSSPLAHHLCRSHLLCLGPPDPLRHPGSSLPLKKSHPLSLFCLLLLSSAPFPQLPPTICVVRVCQSWLEDPPPASESRTLPQSFNPATPPQRLPPSSLLGSLISPAPPWSVVDYPPPLDSTPPALLLSSSSTLVLCRSGYTAAFQIPASTSVAICFTLALQILRVTLTPRLSVSVLGSSPTCSAVEISPSSTMTLPSIGSTLGCLHGCGLGPSCLLPGSSLCLIRLGSS</sequence>
<name>A0ABQ8LEV5_LABRO</name>
<evidence type="ECO:0000313" key="1">
    <source>
        <dbReference type="EMBL" id="KAI2649054.1"/>
    </source>
</evidence>
<keyword evidence="2" id="KW-1185">Reference proteome</keyword>
<gene>
    <name evidence="1" type="ORF">H4Q32_020256</name>
</gene>
<comment type="caution">
    <text evidence="1">The sequence shown here is derived from an EMBL/GenBank/DDBJ whole genome shotgun (WGS) entry which is preliminary data.</text>
</comment>
<organism evidence="1 2">
    <name type="scientific">Labeo rohita</name>
    <name type="common">Indian major carp</name>
    <name type="synonym">Cyprinus rohita</name>
    <dbReference type="NCBI Taxonomy" id="84645"/>
    <lineage>
        <taxon>Eukaryota</taxon>
        <taxon>Metazoa</taxon>
        <taxon>Chordata</taxon>
        <taxon>Craniata</taxon>
        <taxon>Vertebrata</taxon>
        <taxon>Euteleostomi</taxon>
        <taxon>Actinopterygii</taxon>
        <taxon>Neopterygii</taxon>
        <taxon>Teleostei</taxon>
        <taxon>Ostariophysi</taxon>
        <taxon>Cypriniformes</taxon>
        <taxon>Cyprinidae</taxon>
        <taxon>Labeoninae</taxon>
        <taxon>Labeonini</taxon>
        <taxon>Labeo</taxon>
    </lineage>
</organism>
<accession>A0ABQ8LEV5</accession>